<dbReference type="SUPFAM" id="SSF53335">
    <property type="entry name" value="S-adenosyl-L-methionine-dependent methyltransferases"/>
    <property type="match status" value="1"/>
</dbReference>
<dbReference type="EMBL" id="JARMAB010000030">
    <property type="protein sequence ID" value="MED1205064.1"/>
    <property type="molecule type" value="Genomic_DNA"/>
</dbReference>
<dbReference type="InterPro" id="IPR029063">
    <property type="entry name" value="SAM-dependent_MTases_sf"/>
</dbReference>
<accession>A0ABU6ML84</accession>
<dbReference type="PANTHER" id="PTHR43861">
    <property type="entry name" value="TRANS-ACONITATE 2-METHYLTRANSFERASE-RELATED"/>
    <property type="match status" value="1"/>
</dbReference>
<dbReference type="Pfam" id="PF13649">
    <property type="entry name" value="Methyltransf_25"/>
    <property type="match status" value="1"/>
</dbReference>
<evidence type="ECO:0000256" key="1">
    <source>
        <dbReference type="ARBA" id="ARBA00022679"/>
    </source>
</evidence>
<dbReference type="InterPro" id="IPR041698">
    <property type="entry name" value="Methyltransf_25"/>
</dbReference>
<name>A0ABU6ML84_9BACI</name>
<dbReference type="Gene3D" id="3.40.50.150">
    <property type="entry name" value="Vaccinia Virus protein VP39"/>
    <property type="match status" value="1"/>
</dbReference>
<comment type="caution">
    <text evidence="3">The sequence shown here is derived from an EMBL/GenBank/DDBJ whole genome shotgun (WGS) entry which is preliminary data.</text>
</comment>
<dbReference type="RefSeq" id="WP_066262026.1">
    <property type="nucleotide sequence ID" value="NZ_JARMAB010000030.1"/>
</dbReference>
<keyword evidence="4" id="KW-1185">Reference proteome</keyword>
<proteinExistence type="predicted"/>
<keyword evidence="3" id="KW-0489">Methyltransferase</keyword>
<evidence type="ECO:0000313" key="4">
    <source>
        <dbReference type="Proteomes" id="UP001341444"/>
    </source>
</evidence>
<dbReference type="GO" id="GO:0032259">
    <property type="term" value="P:methylation"/>
    <property type="evidence" value="ECO:0007669"/>
    <property type="project" value="UniProtKB-KW"/>
</dbReference>
<dbReference type="Proteomes" id="UP001341444">
    <property type="component" value="Unassembled WGS sequence"/>
</dbReference>
<sequence length="247" mass="28990">MSYEGFAYVYDFLMKDVPYEKWMQFLREKKEAYRIKENHVLDLGCGTGELSVRLSKEGFEVTGVDLSEDMLMVAQEKAMEERVRLSLFQQDMSELEGLGTFDIITIFCDSINYLPSPTEVKKTFEKVHNHLKEGGLFLFDTHSLYKVKEIFMNQTYAENEDEVSYIWTSYPGDEPDSVDHELTFFVNNENGLYERLDEWHTQRTYPMNQYTSWLEEIGFTVKEVTADFTNEAPNETSERIFFTCVKA</sequence>
<dbReference type="CDD" id="cd02440">
    <property type="entry name" value="AdoMet_MTases"/>
    <property type="match status" value="1"/>
</dbReference>
<evidence type="ECO:0000313" key="3">
    <source>
        <dbReference type="EMBL" id="MED1205064.1"/>
    </source>
</evidence>
<organism evidence="3 4">
    <name type="scientific">Heyndrickxia acidicola</name>
    <dbReference type="NCBI Taxonomy" id="209389"/>
    <lineage>
        <taxon>Bacteria</taxon>
        <taxon>Bacillati</taxon>
        <taxon>Bacillota</taxon>
        <taxon>Bacilli</taxon>
        <taxon>Bacillales</taxon>
        <taxon>Bacillaceae</taxon>
        <taxon>Heyndrickxia</taxon>
    </lineage>
</organism>
<protein>
    <submittedName>
        <fullName evidence="3">Class I SAM-dependent methyltransferase</fullName>
    </submittedName>
</protein>
<feature type="domain" description="Methyltransferase" evidence="2">
    <location>
        <begin position="40"/>
        <end position="135"/>
    </location>
</feature>
<evidence type="ECO:0000259" key="2">
    <source>
        <dbReference type="Pfam" id="PF13649"/>
    </source>
</evidence>
<dbReference type="GO" id="GO:0008168">
    <property type="term" value="F:methyltransferase activity"/>
    <property type="evidence" value="ECO:0007669"/>
    <property type="project" value="UniProtKB-KW"/>
</dbReference>
<dbReference type="Gene3D" id="2.20.25.110">
    <property type="entry name" value="S-adenosyl-L-methionine-dependent methyltransferases"/>
    <property type="match status" value="1"/>
</dbReference>
<keyword evidence="1" id="KW-0808">Transferase</keyword>
<gene>
    <name evidence="3" type="ORF">P4T90_18615</name>
</gene>
<reference evidence="3 4" key="1">
    <citation type="submission" date="2023-03" db="EMBL/GenBank/DDBJ databases">
        <title>Bacillus Genome Sequencing.</title>
        <authorList>
            <person name="Dunlap C."/>
        </authorList>
    </citation>
    <scope>NUCLEOTIDE SEQUENCE [LARGE SCALE GENOMIC DNA]</scope>
    <source>
        <strain evidence="3 4">B-23453</strain>
    </source>
</reference>